<feature type="compositionally biased region" description="Basic and acidic residues" evidence="1">
    <location>
        <begin position="78"/>
        <end position="87"/>
    </location>
</feature>
<keyword evidence="3" id="KW-1185">Reference proteome</keyword>
<name>A0A914W7I6_9BILA</name>
<keyword evidence="2" id="KW-0472">Membrane</keyword>
<feature type="transmembrane region" description="Helical" evidence="2">
    <location>
        <begin position="137"/>
        <end position="158"/>
    </location>
</feature>
<dbReference type="AlphaFoldDB" id="A0A914W7I6"/>
<evidence type="ECO:0000313" key="4">
    <source>
        <dbReference type="WBParaSite" id="PSAMB.scaffold3387size18491.g21337.t1"/>
    </source>
</evidence>
<organism evidence="3 4">
    <name type="scientific">Plectus sambesii</name>
    <dbReference type="NCBI Taxonomy" id="2011161"/>
    <lineage>
        <taxon>Eukaryota</taxon>
        <taxon>Metazoa</taxon>
        <taxon>Ecdysozoa</taxon>
        <taxon>Nematoda</taxon>
        <taxon>Chromadorea</taxon>
        <taxon>Plectida</taxon>
        <taxon>Plectina</taxon>
        <taxon>Plectoidea</taxon>
        <taxon>Plectidae</taxon>
        <taxon>Plectus</taxon>
    </lineage>
</organism>
<dbReference type="Proteomes" id="UP000887566">
    <property type="component" value="Unplaced"/>
</dbReference>
<feature type="compositionally biased region" description="Acidic residues" evidence="1">
    <location>
        <begin position="50"/>
        <end position="60"/>
    </location>
</feature>
<feature type="region of interest" description="Disordered" evidence="1">
    <location>
        <begin position="209"/>
        <end position="230"/>
    </location>
</feature>
<reference evidence="4" key="1">
    <citation type="submission" date="2022-11" db="UniProtKB">
        <authorList>
            <consortium name="WormBaseParasite"/>
        </authorList>
    </citation>
    <scope>IDENTIFICATION</scope>
</reference>
<keyword evidence="2" id="KW-0812">Transmembrane</keyword>
<feature type="compositionally biased region" description="Low complexity" evidence="1">
    <location>
        <begin position="61"/>
        <end position="77"/>
    </location>
</feature>
<proteinExistence type="predicted"/>
<feature type="compositionally biased region" description="Polar residues" evidence="1">
    <location>
        <begin position="88"/>
        <end position="97"/>
    </location>
</feature>
<feature type="region of interest" description="Disordered" evidence="1">
    <location>
        <begin position="43"/>
        <end position="127"/>
    </location>
</feature>
<sequence>MVPGKRDNYAAGLPYGLAFDQLSSGDLITPVLTTFRPTFAPKEQPSTFVIEEEEGDEESSGDILATTAATTKKTTTVEPERETEPTDNRQPTLTSRQIAAVRPTTPMGNGQLATTTPMGSGSGGTKASDADTFPRTYLISCVSVGVIVFVILIVFCVFKCYSRGGKSSDSYSMDSAGGGKAYAPLAPSGANVAPGEEAPCLPTRVTQMNGYQPLKGANGKRKKDFKEWYV</sequence>
<evidence type="ECO:0000313" key="3">
    <source>
        <dbReference type="Proteomes" id="UP000887566"/>
    </source>
</evidence>
<accession>A0A914W7I6</accession>
<protein>
    <submittedName>
        <fullName evidence="4">Uncharacterized protein</fullName>
    </submittedName>
</protein>
<dbReference type="WBParaSite" id="PSAMB.scaffold3387size18491.g21337.t1">
    <property type="protein sequence ID" value="PSAMB.scaffold3387size18491.g21337.t1"/>
    <property type="gene ID" value="PSAMB.scaffold3387size18491.g21337"/>
</dbReference>
<keyword evidence="2" id="KW-1133">Transmembrane helix</keyword>
<evidence type="ECO:0000256" key="1">
    <source>
        <dbReference type="SAM" id="MobiDB-lite"/>
    </source>
</evidence>
<evidence type="ECO:0000256" key="2">
    <source>
        <dbReference type="SAM" id="Phobius"/>
    </source>
</evidence>